<feature type="binding site" evidence="9">
    <location>
        <position position="25"/>
    </location>
    <ligand>
        <name>substrate</name>
    </ligand>
</feature>
<dbReference type="EMBL" id="FNEM01000024">
    <property type="protein sequence ID" value="SDK28854.1"/>
    <property type="molecule type" value="Genomic_DNA"/>
</dbReference>
<evidence type="ECO:0000256" key="3">
    <source>
        <dbReference type="ARBA" id="ARBA00010008"/>
    </source>
</evidence>
<reference evidence="13" key="1">
    <citation type="submission" date="2016-10" db="EMBL/GenBank/DDBJ databases">
        <authorList>
            <person name="Varghese N."/>
            <person name="Submissions S."/>
        </authorList>
    </citation>
    <scope>NUCLEOTIDE SEQUENCE [LARGE SCALE GENOMIC DNA]</scope>
    <source>
        <strain evidence="13">DSM 23317</strain>
    </source>
</reference>
<dbReference type="AlphaFoldDB" id="A0A1G9APX3"/>
<dbReference type="InterPro" id="IPR015422">
    <property type="entry name" value="PyrdxlP-dep_Trfase_small"/>
</dbReference>
<feature type="binding site" evidence="9">
    <location>
        <begin position="112"/>
        <end position="113"/>
    </location>
    <ligand>
        <name>pyridoxal 5'-phosphate</name>
        <dbReference type="ChEBI" id="CHEBI:597326"/>
    </ligand>
</feature>
<evidence type="ECO:0000256" key="1">
    <source>
        <dbReference type="ARBA" id="ARBA00001933"/>
    </source>
</evidence>
<dbReference type="OrthoDB" id="9807157at2"/>
<feature type="domain" description="Aminotransferase class I/classII large" evidence="11">
    <location>
        <begin position="48"/>
        <end position="382"/>
    </location>
</feature>
<proteinExistence type="inferred from homology"/>
<evidence type="ECO:0000256" key="4">
    <source>
        <dbReference type="ARBA" id="ARBA00011738"/>
    </source>
</evidence>
<comment type="function">
    <text evidence="9">Catalyzes the decarboxylative condensation of pimeloyl-[acyl-carrier protein] and L-alanine to produce 8-amino-7-oxononanoate (AON), [acyl-carrier protein], and carbon dioxide.</text>
</comment>
<dbReference type="CDD" id="cd06454">
    <property type="entry name" value="KBL_like"/>
    <property type="match status" value="1"/>
</dbReference>
<evidence type="ECO:0000259" key="11">
    <source>
        <dbReference type="Pfam" id="PF00155"/>
    </source>
</evidence>
<feature type="binding site" evidence="9">
    <location>
        <position position="184"/>
    </location>
    <ligand>
        <name>pyridoxal 5'-phosphate</name>
        <dbReference type="ChEBI" id="CHEBI:597326"/>
    </ligand>
</feature>
<keyword evidence="6 9" id="KW-0093">Biotin biosynthesis</keyword>
<keyword evidence="5 9" id="KW-0808">Transferase</keyword>
<dbReference type="InterPro" id="IPR050087">
    <property type="entry name" value="AON_synthase_class-II"/>
</dbReference>
<dbReference type="InterPro" id="IPR004723">
    <property type="entry name" value="AONS_Archaea/Proteobacteria"/>
</dbReference>
<evidence type="ECO:0000256" key="5">
    <source>
        <dbReference type="ARBA" id="ARBA00022679"/>
    </source>
</evidence>
<dbReference type="GO" id="GO:0009102">
    <property type="term" value="P:biotin biosynthetic process"/>
    <property type="evidence" value="ECO:0007669"/>
    <property type="project" value="UniProtKB-UniRule"/>
</dbReference>
<dbReference type="Gene3D" id="3.90.1150.10">
    <property type="entry name" value="Aspartate Aminotransferase, domain 1"/>
    <property type="match status" value="1"/>
</dbReference>
<dbReference type="InterPro" id="IPR015421">
    <property type="entry name" value="PyrdxlP-dep_Trfase_major"/>
</dbReference>
<feature type="binding site" evidence="9">
    <location>
        <position position="354"/>
    </location>
    <ligand>
        <name>substrate</name>
    </ligand>
</feature>
<dbReference type="InterPro" id="IPR015424">
    <property type="entry name" value="PyrdxlP-dep_Trfase"/>
</dbReference>
<gene>
    <name evidence="9" type="primary">bioF</name>
    <name evidence="12" type="ORF">SAMN04488540_12438</name>
</gene>
<organism evidence="12 13">
    <name type="scientific">Ferrimonas sediminum</name>
    <dbReference type="NCBI Taxonomy" id="718193"/>
    <lineage>
        <taxon>Bacteria</taxon>
        <taxon>Pseudomonadati</taxon>
        <taxon>Pseudomonadota</taxon>
        <taxon>Gammaproteobacteria</taxon>
        <taxon>Alteromonadales</taxon>
        <taxon>Ferrimonadaceae</taxon>
        <taxon>Ferrimonas</taxon>
    </lineage>
</organism>
<comment type="catalytic activity">
    <reaction evidence="8 9">
        <text>6-carboxyhexanoyl-[ACP] + L-alanine + H(+) = (8S)-8-amino-7-oxononanoate + holo-[ACP] + CO2</text>
        <dbReference type="Rhea" id="RHEA:42288"/>
        <dbReference type="Rhea" id="RHEA-COMP:9685"/>
        <dbReference type="Rhea" id="RHEA-COMP:9955"/>
        <dbReference type="ChEBI" id="CHEBI:15378"/>
        <dbReference type="ChEBI" id="CHEBI:16526"/>
        <dbReference type="ChEBI" id="CHEBI:57972"/>
        <dbReference type="ChEBI" id="CHEBI:64479"/>
        <dbReference type="ChEBI" id="CHEBI:78846"/>
        <dbReference type="ChEBI" id="CHEBI:149468"/>
        <dbReference type="EC" id="2.3.1.47"/>
    </reaction>
</comment>
<dbReference type="GO" id="GO:0008710">
    <property type="term" value="F:8-amino-7-oxononanoate synthase activity"/>
    <property type="evidence" value="ECO:0007669"/>
    <property type="project" value="UniProtKB-UniRule"/>
</dbReference>
<dbReference type="PROSITE" id="PS00599">
    <property type="entry name" value="AA_TRANSFER_CLASS_2"/>
    <property type="match status" value="1"/>
</dbReference>
<dbReference type="NCBIfam" id="TIGR00858">
    <property type="entry name" value="bioF"/>
    <property type="match status" value="1"/>
</dbReference>
<dbReference type="RefSeq" id="WP_090368203.1">
    <property type="nucleotide sequence ID" value="NZ_FNEM01000024.1"/>
</dbReference>
<protein>
    <recommendedName>
        <fullName evidence="9">8-amino-7-oxononanoate synthase</fullName>
        <shortName evidence="9">AONS</shortName>
        <ecNumber evidence="9">2.3.1.47</ecNumber>
    </recommendedName>
    <alternativeName>
        <fullName evidence="9">7-keto-8-amino-pelargonic acid synthase</fullName>
        <shortName evidence="9">7-KAP synthase</shortName>
        <shortName evidence="9">KAPA synthase</shortName>
    </alternativeName>
    <alternativeName>
        <fullName evidence="9">8-amino-7-ketopelargonate synthase</fullName>
    </alternativeName>
</protein>
<keyword evidence="13" id="KW-1185">Reference proteome</keyword>
<dbReference type="InterPro" id="IPR001917">
    <property type="entry name" value="Aminotrans_II_pyridoxalP_BS"/>
</dbReference>
<keyword evidence="7 9" id="KW-0663">Pyridoxal phosphate</keyword>
<feature type="binding site" evidence="9">
    <location>
        <position position="212"/>
    </location>
    <ligand>
        <name>pyridoxal 5'-phosphate</name>
        <dbReference type="ChEBI" id="CHEBI:597326"/>
    </ligand>
</feature>
<comment type="cofactor">
    <cofactor evidence="1 9 10">
        <name>pyridoxal 5'-phosphate</name>
        <dbReference type="ChEBI" id="CHEBI:597326"/>
    </cofactor>
</comment>
<evidence type="ECO:0000256" key="9">
    <source>
        <dbReference type="HAMAP-Rule" id="MF_01693"/>
    </source>
</evidence>
<evidence type="ECO:0000256" key="2">
    <source>
        <dbReference type="ARBA" id="ARBA00004746"/>
    </source>
</evidence>
<evidence type="ECO:0000256" key="7">
    <source>
        <dbReference type="ARBA" id="ARBA00022898"/>
    </source>
</evidence>
<evidence type="ECO:0000313" key="12">
    <source>
        <dbReference type="EMBL" id="SDK28854.1"/>
    </source>
</evidence>
<feature type="binding site" evidence="9">
    <location>
        <position position="137"/>
    </location>
    <ligand>
        <name>substrate</name>
    </ligand>
</feature>
<evidence type="ECO:0000256" key="8">
    <source>
        <dbReference type="ARBA" id="ARBA00047715"/>
    </source>
</evidence>
<comment type="similarity">
    <text evidence="3 9">Belongs to the class-II pyridoxal-phosphate-dependent aminotransferase family. BioF subfamily.</text>
</comment>
<sequence>MPAANPLATRIRAALAARDAQGLYRHRQAIQRLDGGQILVDGTPYHHFCGNDYLGLAESSRLTEAWKRGLRRFGAGSGASPLVTGHHQAHQQLEQTLCQWLGFERALLFSSGFAANQAVIHALMQKSDLLLQDRLNHASLQEAGHLCPATQARFGHNDCDDLERRLVRADPEQAKLVITEGVFSMDGDRAPLADIATLCKQHQAWLMVDDAHGCGVLGQQGRGSCDAAGIQPDLLLVTFGKAFGCAGAALLCRHEVAEYLTQFARHLIYSTALPPAQACAIGEAIDVLKQEPWRQQRLAQWQQLLQATLDPDIPLCHTDTPIQPLMVSDSQRALALSEALRRKGFWVSAIRPPTVPAGKARLRITLSAAHSEQQVRQLAAAINEAWHEQ</sequence>
<dbReference type="UniPathway" id="UPA00078"/>
<dbReference type="EC" id="2.3.1.47" evidence="9"/>
<dbReference type="PANTHER" id="PTHR13693:SF100">
    <property type="entry name" value="8-AMINO-7-OXONONANOATE SYNTHASE"/>
    <property type="match status" value="1"/>
</dbReference>
<comment type="subunit">
    <text evidence="4 9">Homodimer.</text>
</comment>
<name>A0A1G9APX3_9GAMM</name>
<dbReference type="HAMAP" id="MF_01693">
    <property type="entry name" value="BioF_aminotrans_2"/>
    <property type="match status" value="1"/>
</dbReference>
<comment type="pathway">
    <text evidence="2 9">Cofactor biosynthesis; biotin biosynthesis.</text>
</comment>
<evidence type="ECO:0000313" key="13">
    <source>
        <dbReference type="Proteomes" id="UP000199527"/>
    </source>
</evidence>
<dbReference type="GO" id="GO:0030170">
    <property type="term" value="F:pyridoxal phosphate binding"/>
    <property type="evidence" value="ECO:0007669"/>
    <property type="project" value="UniProtKB-UniRule"/>
</dbReference>
<dbReference type="PANTHER" id="PTHR13693">
    <property type="entry name" value="CLASS II AMINOTRANSFERASE/8-AMINO-7-OXONONANOATE SYNTHASE"/>
    <property type="match status" value="1"/>
</dbReference>
<dbReference type="InterPro" id="IPR022834">
    <property type="entry name" value="AONS_Proteobacteria"/>
</dbReference>
<feature type="binding site" evidence="9">
    <location>
        <position position="238"/>
    </location>
    <ligand>
        <name>pyridoxal 5'-phosphate</name>
        <dbReference type="ChEBI" id="CHEBI:597326"/>
    </ligand>
</feature>
<dbReference type="Proteomes" id="UP000199527">
    <property type="component" value="Unassembled WGS sequence"/>
</dbReference>
<evidence type="ECO:0000256" key="6">
    <source>
        <dbReference type="ARBA" id="ARBA00022756"/>
    </source>
</evidence>
<feature type="modified residue" description="N6-(pyridoxal phosphate)lysine" evidence="9 10">
    <location>
        <position position="241"/>
    </location>
</feature>
<evidence type="ECO:0000256" key="10">
    <source>
        <dbReference type="PIRSR" id="PIRSR604723-51"/>
    </source>
</evidence>
<dbReference type="Gene3D" id="3.40.640.10">
    <property type="entry name" value="Type I PLP-dependent aspartate aminotransferase-like (Major domain)"/>
    <property type="match status" value="1"/>
</dbReference>
<dbReference type="SUPFAM" id="SSF53383">
    <property type="entry name" value="PLP-dependent transferases"/>
    <property type="match status" value="1"/>
</dbReference>
<dbReference type="Pfam" id="PF00155">
    <property type="entry name" value="Aminotran_1_2"/>
    <property type="match status" value="1"/>
</dbReference>
<dbReference type="InterPro" id="IPR004839">
    <property type="entry name" value="Aminotransferase_I/II_large"/>
</dbReference>
<accession>A0A1G9APX3</accession>